<accession>A0A4Y2W6L7</accession>
<gene>
    <name evidence="1" type="ORF">AVEN_131442_1</name>
</gene>
<dbReference type="AlphaFoldDB" id="A0A4Y2W6L7"/>
<dbReference type="EMBL" id="BGPR01055963">
    <property type="protein sequence ID" value="GBO32501.1"/>
    <property type="molecule type" value="Genomic_DNA"/>
</dbReference>
<comment type="caution">
    <text evidence="1">The sequence shown here is derived from an EMBL/GenBank/DDBJ whole genome shotgun (WGS) entry which is preliminary data.</text>
</comment>
<protein>
    <submittedName>
        <fullName evidence="1">Uncharacterized protein</fullName>
    </submittedName>
</protein>
<reference evidence="1 2" key="1">
    <citation type="journal article" date="2019" name="Sci. Rep.">
        <title>Orb-weaving spider Araneus ventricosus genome elucidates the spidroin gene catalogue.</title>
        <authorList>
            <person name="Kono N."/>
            <person name="Nakamura H."/>
            <person name="Ohtoshi R."/>
            <person name="Moran D.A.P."/>
            <person name="Shinohara A."/>
            <person name="Yoshida Y."/>
            <person name="Fujiwara M."/>
            <person name="Mori M."/>
            <person name="Tomita M."/>
            <person name="Arakawa K."/>
        </authorList>
    </citation>
    <scope>NUCLEOTIDE SEQUENCE [LARGE SCALE GENOMIC DNA]</scope>
</reference>
<organism evidence="1 2">
    <name type="scientific">Araneus ventricosus</name>
    <name type="common">Orbweaver spider</name>
    <name type="synonym">Epeira ventricosa</name>
    <dbReference type="NCBI Taxonomy" id="182803"/>
    <lineage>
        <taxon>Eukaryota</taxon>
        <taxon>Metazoa</taxon>
        <taxon>Ecdysozoa</taxon>
        <taxon>Arthropoda</taxon>
        <taxon>Chelicerata</taxon>
        <taxon>Arachnida</taxon>
        <taxon>Araneae</taxon>
        <taxon>Araneomorphae</taxon>
        <taxon>Entelegynae</taxon>
        <taxon>Araneoidea</taxon>
        <taxon>Araneidae</taxon>
        <taxon>Araneus</taxon>
    </lineage>
</organism>
<keyword evidence="2" id="KW-1185">Reference proteome</keyword>
<dbReference type="Proteomes" id="UP000499080">
    <property type="component" value="Unassembled WGS sequence"/>
</dbReference>
<evidence type="ECO:0000313" key="2">
    <source>
        <dbReference type="Proteomes" id="UP000499080"/>
    </source>
</evidence>
<sequence length="373" mass="44776">MNFSFLPSLQHITAVKVAVSLYNDNDIVYMVEEMEDRIALDYASFNRIRSEGWEEIRKATIEKIKGTVPTCLQNTVVVLLRPLHVEFHWWMEDHPFVNLYTTDNSYKNAICWTSNGTINRIQTAKDFIRNKSLISYGRFLMACTYFLENEVLTLWNEMEEKTISLEDSSLAVRFWVKWLEEGATTPWTQMVEEHFKDADIWPMDTCIRLSSFFHVLSRENRLKYLKFFDCSISHKDDLRRCMYYFDKEERDELFTVDSEGVLRSLLKWPYYSEFLPTANILWPYLTPDSFYSVLRTLLFDYIVKGFKYFDYFHLFKEFWQASPVPLRYNKQRRLCELAKKVLSYDRETSPLTLQEIASEYRSCFSVYQYDRYL</sequence>
<dbReference type="OrthoDB" id="5827962at2759"/>
<evidence type="ECO:0000313" key="1">
    <source>
        <dbReference type="EMBL" id="GBO32501.1"/>
    </source>
</evidence>
<proteinExistence type="predicted"/>
<name>A0A4Y2W6L7_ARAVE</name>